<feature type="region of interest" description="Disordered" evidence="7">
    <location>
        <begin position="230"/>
        <end position="255"/>
    </location>
</feature>
<evidence type="ECO:0000313" key="10">
    <source>
        <dbReference type="EMBL" id="ODA66637.1"/>
    </source>
</evidence>
<dbReference type="Pfam" id="PF13354">
    <property type="entry name" value="Beta-lactamase2"/>
    <property type="match status" value="1"/>
</dbReference>
<dbReference type="PANTHER" id="PTHR35333:SF3">
    <property type="entry name" value="BETA-LACTAMASE-TYPE TRANSPEPTIDASE FOLD CONTAINING PROTEIN"/>
    <property type="match status" value="1"/>
</dbReference>
<proteinExistence type="inferred from homology"/>
<evidence type="ECO:0000256" key="4">
    <source>
        <dbReference type="ARBA" id="ARBA00022801"/>
    </source>
</evidence>
<dbReference type="GO" id="GO:0046677">
    <property type="term" value="P:response to antibiotic"/>
    <property type="evidence" value="ECO:0007669"/>
    <property type="project" value="UniProtKB-UniRule"/>
</dbReference>
<dbReference type="InterPro" id="IPR023650">
    <property type="entry name" value="Beta-lactam_class-A_AS"/>
</dbReference>
<dbReference type="PROSITE" id="PS51318">
    <property type="entry name" value="TAT"/>
    <property type="match status" value="1"/>
</dbReference>
<accession>A0A1E2RWN7</accession>
<dbReference type="GO" id="GO:0030655">
    <property type="term" value="P:beta-lactam antibiotic catabolic process"/>
    <property type="evidence" value="ECO:0007669"/>
    <property type="project" value="InterPro"/>
</dbReference>
<evidence type="ECO:0000256" key="3">
    <source>
        <dbReference type="ARBA" id="ARBA00012865"/>
    </source>
</evidence>
<name>A0A1E2RWN7_9HYPH</name>
<feature type="chain" id="PRO_5009116492" description="Beta-lactamase" evidence="8">
    <location>
        <begin position="26"/>
        <end position="294"/>
    </location>
</feature>
<comment type="catalytic activity">
    <reaction evidence="1 6">
        <text>a beta-lactam + H2O = a substituted beta-amino acid</text>
        <dbReference type="Rhea" id="RHEA:20401"/>
        <dbReference type="ChEBI" id="CHEBI:15377"/>
        <dbReference type="ChEBI" id="CHEBI:35627"/>
        <dbReference type="ChEBI" id="CHEBI:140347"/>
        <dbReference type="EC" id="3.5.2.6"/>
    </reaction>
</comment>
<comment type="similarity">
    <text evidence="2 6">Belongs to the class-A beta-lactamase family.</text>
</comment>
<keyword evidence="11" id="KW-1185">Reference proteome</keyword>
<evidence type="ECO:0000259" key="9">
    <source>
        <dbReference type="Pfam" id="PF13354"/>
    </source>
</evidence>
<dbReference type="NCBIfam" id="NF033103">
    <property type="entry name" value="bla_class_A"/>
    <property type="match status" value="1"/>
</dbReference>
<dbReference type="InterPro" id="IPR045155">
    <property type="entry name" value="Beta-lactam_cat"/>
</dbReference>
<dbReference type="EMBL" id="MASI01000006">
    <property type="protein sequence ID" value="ODA66637.1"/>
    <property type="molecule type" value="Genomic_DNA"/>
</dbReference>
<protein>
    <recommendedName>
        <fullName evidence="3 6">Beta-lactamase</fullName>
        <ecNumber evidence="3 6">3.5.2.6</ecNumber>
    </recommendedName>
</protein>
<comment type="caution">
    <text evidence="10">The sequence shown here is derived from an EMBL/GenBank/DDBJ whole genome shotgun (WGS) entry which is preliminary data.</text>
</comment>
<evidence type="ECO:0000256" key="7">
    <source>
        <dbReference type="SAM" id="MobiDB-lite"/>
    </source>
</evidence>
<dbReference type="STRING" id="1177755.A7A08_02405"/>
<dbReference type="InterPro" id="IPR006311">
    <property type="entry name" value="TAT_signal"/>
</dbReference>
<feature type="signal peptide" evidence="8">
    <location>
        <begin position="1"/>
        <end position="25"/>
    </location>
</feature>
<reference evidence="10 11" key="1">
    <citation type="submission" date="2016-07" db="EMBL/GenBank/DDBJ databases">
        <title>Draft genome sequence of Methyloligella halotolerans C2T (VKM B-2706T=CCUG 61687T=DSM 25045T), a halotolerant polyhydroxybutyrate accumulating methylotroph.</title>
        <authorList>
            <person name="Vasilenko O.V."/>
            <person name="Doronina N.V."/>
            <person name="Poroshina M.N."/>
            <person name="Tarlachkov S.V."/>
            <person name="Trotsenko Y.A."/>
        </authorList>
    </citation>
    <scope>NUCLEOTIDE SEQUENCE [LARGE SCALE GENOMIC DNA]</scope>
    <source>
        <strain evidence="10 11">VKM B-2706</strain>
    </source>
</reference>
<gene>
    <name evidence="10" type="ORF">A7A08_02405</name>
</gene>
<dbReference type="AlphaFoldDB" id="A0A1E2RWN7"/>
<organism evidence="10 11">
    <name type="scientific">Methyloligella halotolerans</name>
    <dbReference type="NCBI Taxonomy" id="1177755"/>
    <lineage>
        <taxon>Bacteria</taxon>
        <taxon>Pseudomonadati</taxon>
        <taxon>Pseudomonadota</taxon>
        <taxon>Alphaproteobacteria</taxon>
        <taxon>Hyphomicrobiales</taxon>
        <taxon>Hyphomicrobiaceae</taxon>
        <taxon>Methyloligella</taxon>
    </lineage>
</organism>
<dbReference type="OrthoDB" id="9784149at2"/>
<keyword evidence="8" id="KW-0732">Signal</keyword>
<dbReference type="PATRIC" id="fig|1177755.3.peg.2423"/>
<evidence type="ECO:0000256" key="6">
    <source>
        <dbReference type="RuleBase" id="RU361140"/>
    </source>
</evidence>
<dbReference type="Proteomes" id="UP000095087">
    <property type="component" value="Unassembled WGS sequence"/>
</dbReference>
<evidence type="ECO:0000313" key="11">
    <source>
        <dbReference type="Proteomes" id="UP000095087"/>
    </source>
</evidence>
<dbReference type="RefSeq" id="WP_069095608.1">
    <property type="nucleotide sequence ID" value="NZ_MASI01000006.1"/>
</dbReference>
<dbReference type="EC" id="3.5.2.6" evidence="3 6"/>
<evidence type="ECO:0000256" key="5">
    <source>
        <dbReference type="ARBA" id="ARBA00023251"/>
    </source>
</evidence>
<dbReference type="PRINTS" id="PR00118">
    <property type="entry name" value="BLACTAMASEA"/>
</dbReference>
<dbReference type="SUPFAM" id="SSF56601">
    <property type="entry name" value="beta-lactamase/transpeptidase-like"/>
    <property type="match status" value="1"/>
</dbReference>
<dbReference type="InterPro" id="IPR000871">
    <property type="entry name" value="Beta-lactam_class-A"/>
</dbReference>
<keyword evidence="4 6" id="KW-0378">Hydrolase</keyword>
<sequence>MITRRLFVQGAAAFSVFALSGSLRAAPFTLPADDELAKRFAELESSTDGRLGVAVFDSGSAKRSSYRGDERFPMCSTFKYLAAGAVLKRVDEGKASLDEKIPITKADMLEYAPVTEKHIGEEMSLEALCEAIVTWSDNPAANLVLKRLGGPEAVTEFARSLGDEVTRLDRYELALNDVPPGDTRDTTSPRAMANNLDRLVRTDALSDASRRQLIAWLVDNHTGDNRIRAGLPKDWKVGDKTGTGPRGSTNDVGVAWPPDGKPVFIAVYLTDTEMPIAKREAVLASVARTVAETR</sequence>
<dbReference type="PANTHER" id="PTHR35333">
    <property type="entry name" value="BETA-LACTAMASE"/>
    <property type="match status" value="1"/>
</dbReference>
<evidence type="ECO:0000256" key="2">
    <source>
        <dbReference type="ARBA" id="ARBA00009009"/>
    </source>
</evidence>
<feature type="compositionally biased region" description="Basic and acidic residues" evidence="7">
    <location>
        <begin position="230"/>
        <end position="239"/>
    </location>
</feature>
<evidence type="ECO:0000256" key="1">
    <source>
        <dbReference type="ARBA" id="ARBA00001526"/>
    </source>
</evidence>
<keyword evidence="5 6" id="KW-0046">Antibiotic resistance</keyword>
<dbReference type="InterPro" id="IPR012338">
    <property type="entry name" value="Beta-lactam/transpept-like"/>
</dbReference>
<evidence type="ECO:0000256" key="8">
    <source>
        <dbReference type="SAM" id="SignalP"/>
    </source>
</evidence>
<dbReference type="PROSITE" id="PS00146">
    <property type="entry name" value="BETA_LACTAMASE_A"/>
    <property type="match status" value="1"/>
</dbReference>
<feature type="domain" description="Beta-lactamase class A catalytic" evidence="9">
    <location>
        <begin position="53"/>
        <end position="268"/>
    </location>
</feature>
<dbReference type="Gene3D" id="3.40.710.10">
    <property type="entry name" value="DD-peptidase/beta-lactamase superfamily"/>
    <property type="match status" value="1"/>
</dbReference>
<dbReference type="GO" id="GO:0008800">
    <property type="term" value="F:beta-lactamase activity"/>
    <property type="evidence" value="ECO:0007669"/>
    <property type="project" value="UniProtKB-UniRule"/>
</dbReference>